<name>A0A4R0Q9U5_9SPHI</name>
<protein>
    <submittedName>
        <fullName evidence="2">Uncharacterized protein</fullName>
    </submittedName>
</protein>
<dbReference type="AlphaFoldDB" id="A0A4R0Q9U5"/>
<evidence type="ECO:0000256" key="1">
    <source>
        <dbReference type="SAM" id="MobiDB-lite"/>
    </source>
</evidence>
<organism evidence="2 3">
    <name type="scientific">Pedobacter psychrodurus</name>
    <dbReference type="NCBI Taxonomy" id="2530456"/>
    <lineage>
        <taxon>Bacteria</taxon>
        <taxon>Pseudomonadati</taxon>
        <taxon>Bacteroidota</taxon>
        <taxon>Sphingobacteriia</taxon>
        <taxon>Sphingobacteriales</taxon>
        <taxon>Sphingobacteriaceae</taxon>
        <taxon>Pedobacter</taxon>
    </lineage>
</organism>
<reference evidence="2 3" key="1">
    <citation type="submission" date="2019-02" db="EMBL/GenBank/DDBJ databases">
        <title>Pedobacter sp. RP-3-21 sp. nov., isolated from Arctic soil.</title>
        <authorList>
            <person name="Dahal R.H."/>
        </authorList>
    </citation>
    <scope>NUCLEOTIDE SEQUENCE [LARGE SCALE GENOMIC DNA]</scope>
    <source>
        <strain evidence="2 3">RP-3-21</strain>
    </source>
</reference>
<dbReference type="EMBL" id="SJSO01000003">
    <property type="protein sequence ID" value="TCD28694.1"/>
    <property type="molecule type" value="Genomic_DNA"/>
</dbReference>
<evidence type="ECO:0000313" key="2">
    <source>
        <dbReference type="EMBL" id="TCD28694.1"/>
    </source>
</evidence>
<feature type="compositionally biased region" description="Polar residues" evidence="1">
    <location>
        <begin position="74"/>
        <end position="83"/>
    </location>
</feature>
<accession>A0A4R0Q9U5</accession>
<dbReference type="RefSeq" id="WP_131527807.1">
    <property type="nucleotide sequence ID" value="NZ_SJSO01000003.1"/>
</dbReference>
<comment type="caution">
    <text evidence="2">The sequence shown here is derived from an EMBL/GenBank/DDBJ whole genome shotgun (WGS) entry which is preliminary data.</text>
</comment>
<proteinExistence type="predicted"/>
<keyword evidence="3" id="KW-1185">Reference proteome</keyword>
<dbReference type="Proteomes" id="UP000293925">
    <property type="component" value="Unassembled WGS sequence"/>
</dbReference>
<sequence length="93" mass="10565">MNKKKEQVKSLEKSFGLITKTFKKQAGGKRRKDAYGFITRRLTEINQYLKGNGATIISMDSVQDEHSEPIVANIQPSQTLFEKSSSENQDKQD</sequence>
<feature type="compositionally biased region" description="Basic and acidic residues" evidence="1">
    <location>
        <begin position="84"/>
        <end position="93"/>
    </location>
</feature>
<feature type="region of interest" description="Disordered" evidence="1">
    <location>
        <begin position="73"/>
        <end position="93"/>
    </location>
</feature>
<gene>
    <name evidence="2" type="ORF">EZ456_04740</name>
</gene>
<evidence type="ECO:0000313" key="3">
    <source>
        <dbReference type="Proteomes" id="UP000293925"/>
    </source>
</evidence>